<reference evidence="3" key="1">
    <citation type="submission" date="2018-02" db="EMBL/GenBank/DDBJ databases">
        <authorList>
            <person name="Hausmann B."/>
        </authorList>
    </citation>
    <scope>NUCLEOTIDE SEQUENCE [LARGE SCALE GENOMIC DNA]</scope>
    <source>
        <strain evidence="3">Peat soil MAG SbA1</strain>
    </source>
</reference>
<proteinExistence type="predicted"/>
<dbReference type="Proteomes" id="UP000238701">
    <property type="component" value="Unassembled WGS sequence"/>
</dbReference>
<dbReference type="EMBL" id="OMOD01000001">
    <property type="protein sequence ID" value="SPF31364.1"/>
    <property type="molecule type" value="Genomic_DNA"/>
</dbReference>
<dbReference type="GO" id="GO:0005829">
    <property type="term" value="C:cytosol"/>
    <property type="evidence" value="ECO:0007669"/>
    <property type="project" value="TreeGrafter"/>
</dbReference>
<keyword evidence="1" id="KW-0238">DNA-binding</keyword>
<evidence type="ECO:0000313" key="2">
    <source>
        <dbReference type="EMBL" id="SPF31364.1"/>
    </source>
</evidence>
<dbReference type="PANTHER" id="PTHR33221">
    <property type="entry name" value="WINGED HELIX-TURN-HELIX TRANSCRIPTIONAL REGULATOR, RRF2 FAMILY"/>
    <property type="match status" value="1"/>
</dbReference>
<dbReference type="NCBIfam" id="TIGR00738">
    <property type="entry name" value="rrf2_super"/>
    <property type="match status" value="1"/>
</dbReference>
<dbReference type="Gene3D" id="1.10.10.10">
    <property type="entry name" value="Winged helix-like DNA-binding domain superfamily/Winged helix DNA-binding domain"/>
    <property type="match status" value="1"/>
</dbReference>
<dbReference type="SUPFAM" id="SSF46785">
    <property type="entry name" value="Winged helix' DNA-binding domain"/>
    <property type="match status" value="1"/>
</dbReference>
<name>A0A2U3JVC4_9BACT</name>
<evidence type="ECO:0000313" key="3">
    <source>
        <dbReference type="Proteomes" id="UP000238701"/>
    </source>
</evidence>
<protein>
    <submittedName>
        <fullName evidence="2">YrzC</fullName>
    </submittedName>
</protein>
<sequence length="160" mass="17605">MKISQKGLYALEAMMTLARRHNQGAIKIRDIAADSDLPEKFLELILLELKNARMVESVRGARGGYRLRRDPSAIPLSDIIRLIDGPLAPLGDAEQLRGLIAKDAHHRALYEVFLEVRDAAAKILENTTIGDIVRARTGAEKLRKARAGKTAAALKKNSTV</sequence>
<dbReference type="GO" id="GO:0003700">
    <property type="term" value="F:DNA-binding transcription factor activity"/>
    <property type="evidence" value="ECO:0007669"/>
    <property type="project" value="TreeGrafter"/>
</dbReference>
<dbReference type="InterPro" id="IPR036390">
    <property type="entry name" value="WH_DNA-bd_sf"/>
</dbReference>
<dbReference type="InterPro" id="IPR036388">
    <property type="entry name" value="WH-like_DNA-bd_sf"/>
</dbReference>
<accession>A0A2U3JVC4</accession>
<dbReference type="InterPro" id="IPR000944">
    <property type="entry name" value="Tscrpt_reg_Rrf2"/>
</dbReference>
<dbReference type="PANTHER" id="PTHR33221:SF5">
    <property type="entry name" value="HTH-TYPE TRANSCRIPTIONAL REGULATOR ISCR"/>
    <property type="match status" value="1"/>
</dbReference>
<dbReference type="GO" id="GO:0003677">
    <property type="term" value="F:DNA binding"/>
    <property type="evidence" value="ECO:0007669"/>
    <property type="project" value="UniProtKB-KW"/>
</dbReference>
<organism evidence="2 3">
    <name type="scientific">Candidatus Sulfotelmatobacter kueseliae</name>
    <dbReference type="NCBI Taxonomy" id="2042962"/>
    <lineage>
        <taxon>Bacteria</taxon>
        <taxon>Pseudomonadati</taxon>
        <taxon>Acidobacteriota</taxon>
        <taxon>Terriglobia</taxon>
        <taxon>Terriglobales</taxon>
        <taxon>Candidatus Korobacteraceae</taxon>
        <taxon>Candidatus Sulfotelmatobacter</taxon>
    </lineage>
</organism>
<evidence type="ECO:0000256" key="1">
    <source>
        <dbReference type="ARBA" id="ARBA00023125"/>
    </source>
</evidence>
<dbReference type="OrthoDB" id="9808360at2"/>
<dbReference type="Pfam" id="PF02082">
    <property type="entry name" value="Rrf2"/>
    <property type="match status" value="1"/>
</dbReference>
<dbReference type="PROSITE" id="PS51197">
    <property type="entry name" value="HTH_RRF2_2"/>
    <property type="match status" value="1"/>
</dbReference>
<gene>
    <name evidence="2" type="ORF">SBA1_10051</name>
</gene>
<dbReference type="AlphaFoldDB" id="A0A2U3JVC4"/>